<dbReference type="EMBL" id="VMRJ01000005">
    <property type="protein sequence ID" value="TVT38499.1"/>
    <property type="molecule type" value="Genomic_DNA"/>
</dbReference>
<feature type="transmembrane region" description="Helical" evidence="1">
    <location>
        <begin position="36"/>
        <end position="61"/>
    </location>
</feature>
<accession>A0A558BPQ4</accession>
<protein>
    <submittedName>
        <fullName evidence="3">Uncharacterized protein</fullName>
    </submittedName>
</protein>
<evidence type="ECO:0000256" key="2">
    <source>
        <dbReference type="SAM" id="SignalP"/>
    </source>
</evidence>
<reference evidence="3 4" key="1">
    <citation type="submission" date="2019-07" db="EMBL/GenBank/DDBJ databases">
        <title>Hymenobacter sp. straun FUR1 Genome sequencing and assembly.</title>
        <authorList>
            <person name="Chhetri G."/>
        </authorList>
    </citation>
    <scope>NUCLEOTIDE SEQUENCE [LARGE SCALE GENOMIC DNA]</scope>
    <source>
        <strain evidence="3 4">Fur1</strain>
    </source>
</reference>
<organism evidence="3 4">
    <name type="scientific">Hymenobacter setariae</name>
    <dbReference type="NCBI Taxonomy" id="2594794"/>
    <lineage>
        <taxon>Bacteria</taxon>
        <taxon>Pseudomonadati</taxon>
        <taxon>Bacteroidota</taxon>
        <taxon>Cytophagia</taxon>
        <taxon>Cytophagales</taxon>
        <taxon>Hymenobacteraceae</taxon>
        <taxon>Hymenobacter</taxon>
    </lineage>
</organism>
<gene>
    <name evidence="3" type="ORF">FNT36_20150</name>
</gene>
<feature type="signal peptide" evidence="2">
    <location>
        <begin position="1"/>
        <end position="20"/>
    </location>
</feature>
<evidence type="ECO:0000313" key="4">
    <source>
        <dbReference type="Proteomes" id="UP000317624"/>
    </source>
</evidence>
<proteinExistence type="predicted"/>
<sequence>MQKIFLTLLCSLSLAPASWACPWCRPRVQAGIYTPAYTTNVLLVLLPIAVLLALGVALFYWDKLQPYFRASYGNL</sequence>
<dbReference type="AlphaFoldDB" id="A0A558BPQ4"/>
<dbReference type="Proteomes" id="UP000317624">
    <property type="component" value="Unassembled WGS sequence"/>
</dbReference>
<evidence type="ECO:0000256" key="1">
    <source>
        <dbReference type="SAM" id="Phobius"/>
    </source>
</evidence>
<dbReference type="RefSeq" id="WP_144851428.1">
    <property type="nucleotide sequence ID" value="NZ_VMRJ01000005.1"/>
</dbReference>
<keyword evidence="1" id="KW-0812">Transmembrane</keyword>
<name>A0A558BPQ4_9BACT</name>
<evidence type="ECO:0000313" key="3">
    <source>
        <dbReference type="EMBL" id="TVT38499.1"/>
    </source>
</evidence>
<keyword evidence="1" id="KW-0472">Membrane</keyword>
<keyword evidence="1" id="KW-1133">Transmembrane helix</keyword>
<keyword evidence="2" id="KW-0732">Signal</keyword>
<comment type="caution">
    <text evidence="3">The sequence shown here is derived from an EMBL/GenBank/DDBJ whole genome shotgun (WGS) entry which is preliminary data.</text>
</comment>
<dbReference type="OrthoDB" id="887291at2"/>
<feature type="chain" id="PRO_5022026597" evidence="2">
    <location>
        <begin position="21"/>
        <end position="75"/>
    </location>
</feature>
<keyword evidence="4" id="KW-1185">Reference proteome</keyword>